<protein>
    <submittedName>
        <fullName evidence="2">Uncharacterized protein</fullName>
    </submittedName>
</protein>
<name>A0AAD5WX18_9PEZI</name>
<dbReference type="Proteomes" id="UP001201980">
    <property type="component" value="Unassembled WGS sequence"/>
</dbReference>
<organism evidence="2 3">
    <name type="scientific">Zalerion maritima</name>
    <dbReference type="NCBI Taxonomy" id="339359"/>
    <lineage>
        <taxon>Eukaryota</taxon>
        <taxon>Fungi</taxon>
        <taxon>Dikarya</taxon>
        <taxon>Ascomycota</taxon>
        <taxon>Pezizomycotina</taxon>
        <taxon>Sordariomycetes</taxon>
        <taxon>Lulworthiomycetidae</taxon>
        <taxon>Lulworthiales</taxon>
        <taxon>Lulworthiaceae</taxon>
        <taxon>Zalerion</taxon>
    </lineage>
</organism>
<feature type="region of interest" description="Disordered" evidence="1">
    <location>
        <begin position="282"/>
        <end position="308"/>
    </location>
</feature>
<sequence>MYNIVDTRYNCEEWRSGQIAALHSLPHIANKEIESYLQAMDLEEVGEAEEAIKVGDFDLGQAIFGPNINFRYSTGQKIAAMKSGGLFPWNIIPKVLDQFWEEMWLSLEELEQAQPHESLKQRFFMLLFMRFRIKWGFGGSRKSWKVTWRGGRLKNILSTTPWTIAVKLLVLWGVFWRDVVEENEAQMGCISHSEDGDGESLQSLTVTSVSSRKRKRGAAEIPTRMTLAPAVVVSRPKVNILEDAVKVGREVGRPALSKREEGETQRLNDRIAKLEERNLEIEQEMAKKDKEIRRQNEENSKLSGRYED</sequence>
<evidence type="ECO:0000256" key="1">
    <source>
        <dbReference type="SAM" id="MobiDB-lite"/>
    </source>
</evidence>
<dbReference type="EMBL" id="JAKWBI020000012">
    <property type="protein sequence ID" value="KAJ2906525.1"/>
    <property type="molecule type" value="Genomic_DNA"/>
</dbReference>
<proteinExistence type="predicted"/>
<reference evidence="2" key="1">
    <citation type="submission" date="2022-07" db="EMBL/GenBank/DDBJ databases">
        <title>Draft genome sequence of Zalerion maritima ATCC 34329, a (micro)plastics degrading marine fungus.</title>
        <authorList>
            <person name="Paco A."/>
            <person name="Goncalves M.F.M."/>
            <person name="Rocha-Santos T.A.P."/>
            <person name="Alves A."/>
        </authorList>
    </citation>
    <scope>NUCLEOTIDE SEQUENCE</scope>
    <source>
        <strain evidence="2">ATCC 34329</strain>
    </source>
</reference>
<evidence type="ECO:0000313" key="3">
    <source>
        <dbReference type="Proteomes" id="UP001201980"/>
    </source>
</evidence>
<keyword evidence="3" id="KW-1185">Reference proteome</keyword>
<evidence type="ECO:0000313" key="2">
    <source>
        <dbReference type="EMBL" id="KAJ2906525.1"/>
    </source>
</evidence>
<gene>
    <name evidence="2" type="ORF">MKZ38_001168</name>
</gene>
<comment type="caution">
    <text evidence="2">The sequence shown here is derived from an EMBL/GenBank/DDBJ whole genome shotgun (WGS) entry which is preliminary data.</text>
</comment>
<dbReference type="AlphaFoldDB" id="A0AAD5WX18"/>
<accession>A0AAD5WX18</accession>